<feature type="coiled-coil region" evidence="1">
    <location>
        <begin position="86"/>
        <end position="113"/>
    </location>
</feature>
<dbReference type="SUPFAM" id="SSF47413">
    <property type="entry name" value="lambda repressor-like DNA-binding domains"/>
    <property type="match status" value="1"/>
</dbReference>
<dbReference type="GO" id="GO:0003677">
    <property type="term" value="F:DNA binding"/>
    <property type="evidence" value="ECO:0007669"/>
    <property type="project" value="InterPro"/>
</dbReference>
<evidence type="ECO:0000256" key="1">
    <source>
        <dbReference type="SAM" id="Coils"/>
    </source>
</evidence>
<evidence type="ECO:0000259" key="3">
    <source>
        <dbReference type="PROSITE" id="PS50943"/>
    </source>
</evidence>
<dbReference type="Pfam" id="PF01381">
    <property type="entry name" value="HTH_3"/>
    <property type="match status" value="1"/>
</dbReference>
<evidence type="ECO:0000256" key="2">
    <source>
        <dbReference type="SAM" id="MobiDB-lite"/>
    </source>
</evidence>
<feature type="domain" description="HTH cro/C1-type" evidence="3">
    <location>
        <begin position="11"/>
        <end position="66"/>
    </location>
</feature>
<dbReference type="Proteomes" id="UP000184363">
    <property type="component" value="Unassembled WGS sequence"/>
</dbReference>
<dbReference type="SMART" id="SM00530">
    <property type="entry name" value="HTH_XRE"/>
    <property type="match status" value="1"/>
</dbReference>
<dbReference type="EMBL" id="FRAP01000030">
    <property type="protein sequence ID" value="SHL46664.1"/>
    <property type="molecule type" value="Genomic_DNA"/>
</dbReference>
<protein>
    <submittedName>
        <fullName evidence="4">Helix-turn-helix domain-containing protein</fullName>
    </submittedName>
</protein>
<proteinExistence type="predicted"/>
<dbReference type="InterPro" id="IPR001387">
    <property type="entry name" value="Cro/C1-type_HTH"/>
</dbReference>
<dbReference type="PROSITE" id="PS50943">
    <property type="entry name" value="HTH_CROC1"/>
    <property type="match status" value="1"/>
</dbReference>
<gene>
    <name evidence="4" type="ORF">SAMN05443637_13027</name>
</gene>
<dbReference type="AlphaFoldDB" id="A0A1M7AVC7"/>
<dbReference type="InterPro" id="IPR010982">
    <property type="entry name" value="Lambda_DNA-bd_dom_sf"/>
</dbReference>
<feature type="region of interest" description="Disordered" evidence="2">
    <location>
        <begin position="121"/>
        <end position="152"/>
    </location>
</feature>
<sequence length="152" mass="16984">MLWGVSLGKKIRAARQRRGWTQEELAARLGVGITSIKNWESDKHEPKSALGRLEDELGVKLTEDTREPAVSESLDARLTGEIATRLAERAARIAQLEAEVRRLREENERLRKHGLQTVDLGEQWAARDREPATNGADDRHKDEVGADGGPTE</sequence>
<dbReference type="CDD" id="cd00093">
    <property type="entry name" value="HTH_XRE"/>
    <property type="match status" value="1"/>
</dbReference>
<evidence type="ECO:0000313" key="4">
    <source>
        <dbReference type="EMBL" id="SHL46664.1"/>
    </source>
</evidence>
<feature type="compositionally biased region" description="Basic and acidic residues" evidence="2">
    <location>
        <begin position="125"/>
        <end position="144"/>
    </location>
</feature>
<reference evidence="4 5" key="1">
    <citation type="submission" date="2016-11" db="EMBL/GenBank/DDBJ databases">
        <authorList>
            <person name="Jaros S."/>
            <person name="Januszkiewicz K."/>
            <person name="Wedrychowicz H."/>
        </authorList>
    </citation>
    <scope>NUCLEOTIDE SEQUENCE [LARGE SCALE GENOMIC DNA]</scope>
    <source>
        <strain evidence="4 5">DSM 43832</strain>
    </source>
</reference>
<dbReference type="STRING" id="1848.SAMN05443637_13027"/>
<evidence type="ECO:0000313" key="5">
    <source>
        <dbReference type="Proteomes" id="UP000184363"/>
    </source>
</evidence>
<name>A0A1M7AVC7_PSETH</name>
<accession>A0A1M7AVC7</accession>
<keyword evidence="5" id="KW-1185">Reference proteome</keyword>
<organism evidence="4 5">
    <name type="scientific">Pseudonocardia thermophila</name>
    <dbReference type="NCBI Taxonomy" id="1848"/>
    <lineage>
        <taxon>Bacteria</taxon>
        <taxon>Bacillati</taxon>
        <taxon>Actinomycetota</taxon>
        <taxon>Actinomycetes</taxon>
        <taxon>Pseudonocardiales</taxon>
        <taxon>Pseudonocardiaceae</taxon>
        <taxon>Pseudonocardia</taxon>
    </lineage>
</organism>
<keyword evidence="1" id="KW-0175">Coiled coil</keyword>
<dbReference type="Gene3D" id="1.10.260.40">
    <property type="entry name" value="lambda repressor-like DNA-binding domains"/>
    <property type="match status" value="1"/>
</dbReference>